<proteinExistence type="predicted"/>
<dbReference type="RefSeq" id="XP_031911022.1">
    <property type="nucleotide sequence ID" value="XM_032051522.1"/>
</dbReference>
<accession>A0A5N6SM51</accession>
<keyword evidence="1" id="KW-0472">Membrane</keyword>
<gene>
    <name evidence="2" type="ORF">BDV38DRAFT_145477</name>
</gene>
<keyword evidence="1" id="KW-1133">Transmembrane helix</keyword>
<reference evidence="2 3" key="1">
    <citation type="submission" date="2019-04" db="EMBL/GenBank/DDBJ databases">
        <title>Friends and foes A comparative genomics study of 23 Aspergillus species from section Flavi.</title>
        <authorList>
            <consortium name="DOE Joint Genome Institute"/>
            <person name="Kjaerbolling I."/>
            <person name="Vesth T."/>
            <person name="Frisvad J.C."/>
            <person name="Nybo J.L."/>
            <person name="Theobald S."/>
            <person name="Kildgaard S."/>
            <person name="Isbrandt T."/>
            <person name="Kuo A."/>
            <person name="Sato A."/>
            <person name="Lyhne E.K."/>
            <person name="Kogle M.E."/>
            <person name="Wiebenga A."/>
            <person name="Kun R.S."/>
            <person name="Lubbers R.J."/>
            <person name="Makela M.R."/>
            <person name="Barry K."/>
            <person name="Chovatia M."/>
            <person name="Clum A."/>
            <person name="Daum C."/>
            <person name="Haridas S."/>
            <person name="He G."/>
            <person name="LaButti K."/>
            <person name="Lipzen A."/>
            <person name="Mondo S."/>
            <person name="Riley R."/>
            <person name="Salamov A."/>
            <person name="Simmons B.A."/>
            <person name="Magnuson J.K."/>
            <person name="Henrissat B."/>
            <person name="Mortensen U.H."/>
            <person name="Larsen T.O."/>
            <person name="Devries R.P."/>
            <person name="Grigoriev I.V."/>
            <person name="Machida M."/>
            <person name="Baker S.E."/>
            <person name="Andersen M.R."/>
        </authorList>
    </citation>
    <scope>NUCLEOTIDE SEQUENCE [LARGE SCALE GENOMIC DNA]</scope>
    <source>
        <strain evidence="2 3">CBS 117625</strain>
    </source>
</reference>
<evidence type="ECO:0000313" key="3">
    <source>
        <dbReference type="Proteomes" id="UP000325672"/>
    </source>
</evidence>
<organism evidence="2 3">
    <name type="scientific">Aspergillus pseudotamarii</name>
    <dbReference type="NCBI Taxonomy" id="132259"/>
    <lineage>
        <taxon>Eukaryota</taxon>
        <taxon>Fungi</taxon>
        <taxon>Dikarya</taxon>
        <taxon>Ascomycota</taxon>
        <taxon>Pezizomycotina</taxon>
        <taxon>Eurotiomycetes</taxon>
        <taxon>Eurotiomycetidae</taxon>
        <taxon>Eurotiales</taxon>
        <taxon>Aspergillaceae</taxon>
        <taxon>Aspergillus</taxon>
        <taxon>Aspergillus subgen. Circumdati</taxon>
    </lineage>
</organism>
<feature type="transmembrane region" description="Helical" evidence="1">
    <location>
        <begin position="33"/>
        <end position="53"/>
    </location>
</feature>
<keyword evidence="3" id="KW-1185">Reference proteome</keyword>
<keyword evidence="1" id="KW-0812">Transmembrane</keyword>
<evidence type="ECO:0000256" key="1">
    <source>
        <dbReference type="SAM" id="Phobius"/>
    </source>
</evidence>
<dbReference type="EMBL" id="ML743598">
    <property type="protein sequence ID" value="KAE8134959.1"/>
    <property type="molecule type" value="Genomic_DNA"/>
</dbReference>
<dbReference type="GeneID" id="43635732"/>
<name>A0A5N6SM51_ASPPS</name>
<dbReference type="AlphaFoldDB" id="A0A5N6SM51"/>
<evidence type="ECO:0000313" key="2">
    <source>
        <dbReference type="EMBL" id="KAE8134959.1"/>
    </source>
</evidence>
<dbReference type="Proteomes" id="UP000325672">
    <property type="component" value="Unassembled WGS sequence"/>
</dbReference>
<sequence>MRNLGPKIEGSVGLIFVRKIPNGTLRSSQVGPFLFFFFSLFLFYFFFLLPFALPTPTPSFSVSSLTSFTSNV</sequence>
<protein>
    <submittedName>
        <fullName evidence="2">Uncharacterized protein</fullName>
    </submittedName>
</protein>